<protein>
    <submittedName>
        <fullName evidence="1">Uncharacterized protein</fullName>
    </submittedName>
</protein>
<dbReference type="EMBL" id="MN739352">
    <property type="protein sequence ID" value="QHT00049.1"/>
    <property type="molecule type" value="Genomic_DNA"/>
</dbReference>
<name>A0A6C0C8S3_9ZZZZ</name>
<proteinExistence type="predicted"/>
<organism evidence="1">
    <name type="scientific">viral metagenome</name>
    <dbReference type="NCBI Taxonomy" id="1070528"/>
    <lineage>
        <taxon>unclassified sequences</taxon>
        <taxon>metagenomes</taxon>
        <taxon>organismal metagenomes</taxon>
    </lineage>
</organism>
<evidence type="ECO:0000313" key="1">
    <source>
        <dbReference type="EMBL" id="QHT00049.1"/>
    </source>
</evidence>
<reference evidence="1" key="1">
    <citation type="journal article" date="2020" name="Nature">
        <title>Giant virus diversity and host interactions through global metagenomics.</title>
        <authorList>
            <person name="Schulz F."/>
            <person name="Roux S."/>
            <person name="Paez-Espino D."/>
            <person name="Jungbluth S."/>
            <person name="Walsh D.A."/>
            <person name="Denef V.J."/>
            <person name="McMahon K.D."/>
            <person name="Konstantinidis K.T."/>
            <person name="Eloe-Fadrosh E.A."/>
            <person name="Kyrpides N.C."/>
            <person name="Woyke T."/>
        </authorList>
    </citation>
    <scope>NUCLEOTIDE SEQUENCE</scope>
    <source>
        <strain evidence="1">GVMAG-M-3300020192-26</strain>
    </source>
</reference>
<sequence length="177" mass="20563">MSNEIYFPKYLKYKAKYQKAKKKNLQIGGNKRDVTYFDFKGDVKTCSDTQIPPGAIIKISFMPEKYDAIGESYFLSAKDEQFMTDYVLLSGWQTFLSYYQEELKKLYPSTLTPINNIASTIKIVDDILVVVISSTVEETEIRLRLCDLYNTMQRAFYILAADKNLNVSWSTRMEIVF</sequence>
<accession>A0A6C0C8S3</accession>
<dbReference type="AlphaFoldDB" id="A0A6C0C8S3"/>